<evidence type="ECO:0000256" key="1">
    <source>
        <dbReference type="SAM" id="MobiDB-lite"/>
    </source>
</evidence>
<dbReference type="AlphaFoldDB" id="A0AAF3F143"/>
<proteinExistence type="predicted"/>
<accession>A0AAF3F143</accession>
<feature type="region of interest" description="Disordered" evidence="1">
    <location>
        <begin position="1"/>
        <end position="26"/>
    </location>
</feature>
<protein>
    <submittedName>
        <fullName evidence="3">Uncharacterized protein</fullName>
    </submittedName>
</protein>
<sequence>MEEEPSQFDPSIRLGAGPRSQNNNSLSQNQHWLFFDEGSTACKQPGSQSVGLFDANDLRGTVDSVKKRIEACIKADGGHFENFL</sequence>
<reference evidence="3" key="1">
    <citation type="submission" date="2024-02" db="UniProtKB">
        <authorList>
            <consortium name="WormBaseParasite"/>
        </authorList>
    </citation>
    <scope>IDENTIFICATION</scope>
</reference>
<dbReference type="WBParaSite" id="MBELARI_LOCUS20201">
    <property type="protein sequence ID" value="MBELARI_LOCUS20201"/>
    <property type="gene ID" value="MBELARI_LOCUS20201"/>
</dbReference>
<dbReference type="Proteomes" id="UP000887575">
    <property type="component" value="Unassembled WGS sequence"/>
</dbReference>
<evidence type="ECO:0000313" key="3">
    <source>
        <dbReference type="WBParaSite" id="MBELARI_LOCUS20201"/>
    </source>
</evidence>
<keyword evidence="2" id="KW-1185">Reference proteome</keyword>
<organism evidence="2 3">
    <name type="scientific">Mesorhabditis belari</name>
    <dbReference type="NCBI Taxonomy" id="2138241"/>
    <lineage>
        <taxon>Eukaryota</taxon>
        <taxon>Metazoa</taxon>
        <taxon>Ecdysozoa</taxon>
        <taxon>Nematoda</taxon>
        <taxon>Chromadorea</taxon>
        <taxon>Rhabditida</taxon>
        <taxon>Rhabditina</taxon>
        <taxon>Rhabditomorpha</taxon>
        <taxon>Rhabditoidea</taxon>
        <taxon>Rhabditidae</taxon>
        <taxon>Mesorhabditinae</taxon>
        <taxon>Mesorhabditis</taxon>
    </lineage>
</organism>
<evidence type="ECO:0000313" key="2">
    <source>
        <dbReference type="Proteomes" id="UP000887575"/>
    </source>
</evidence>
<name>A0AAF3F143_9BILA</name>